<evidence type="ECO:0000256" key="1">
    <source>
        <dbReference type="ARBA" id="ARBA00022714"/>
    </source>
</evidence>
<name>A0A4V3F422_9GAMM</name>
<gene>
    <name evidence="6" type="ORF">C8E00_10456</name>
</gene>
<evidence type="ECO:0000256" key="2">
    <source>
        <dbReference type="ARBA" id="ARBA00022723"/>
    </source>
</evidence>
<organism evidence="6 7">
    <name type="scientific">Chromohalobacter marismortui</name>
    <dbReference type="NCBI Taxonomy" id="42055"/>
    <lineage>
        <taxon>Bacteria</taxon>
        <taxon>Pseudomonadati</taxon>
        <taxon>Pseudomonadota</taxon>
        <taxon>Gammaproteobacteria</taxon>
        <taxon>Oceanospirillales</taxon>
        <taxon>Halomonadaceae</taxon>
        <taxon>Chromohalobacter</taxon>
    </lineage>
</organism>
<dbReference type="Gene3D" id="2.102.10.10">
    <property type="entry name" value="Rieske [2Fe-2S] iron-sulphur domain"/>
    <property type="match status" value="1"/>
</dbReference>
<dbReference type="OrthoDB" id="9794779at2"/>
<dbReference type="GO" id="GO:0046872">
    <property type="term" value="F:metal ion binding"/>
    <property type="evidence" value="ECO:0007669"/>
    <property type="project" value="UniProtKB-KW"/>
</dbReference>
<dbReference type="EMBL" id="SOBR01000004">
    <property type="protein sequence ID" value="TDU21876.1"/>
    <property type="molecule type" value="Genomic_DNA"/>
</dbReference>
<protein>
    <submittedName>
        <fullName evidence="6">Nitrite reductase/ring-hydroxylating ferredoxin subunit</fullName>
    </submittedName>
</protein>
<comment type="caution">
    <text evidence="6">The sequence shown here is derived from an EMBL/GenBank/DDBJ whole genome shotgun (WGS) entry which is preliminary data.</text>
</comment>
<dbReference type="GO" id="GO:0051537">
    <property type="term" value="F:2 iron, 2 sulfur cluster binding"/>
    <property type="evidence" value="ECO:0007669"/>
    <property type="project" value="UniProtKB-KW"/>
</dbReference>
<keyword evidence="2" id="KW-0479">Metal-binding</keyword>
<keyword evidence="4" id="KW-0411">Iron-sulfur</keyword>
<keyword evidence="7" id="KW-1185">Reference proteome</keyword>
<dbReference type="CDD" id="cd03467">
    <property type="entry name" value="Rieske"/>
    <property type="match status" value="1"/>
</dbReference>
<dbReference type="SUPFAM" id="SSF50022">
    <property type="entry name" value="ISP domain"/>
    <property type="match status" value="1"/>
</dbReference>
<dbReference type="PANTHER" id="PTHR40261:SF1">
    <property type="entry name" value="RIESKE DOMAIN-CONTAINING PROTEIN"/>
    <property type="match status" value="1"/>
</dbReference>
<dbReference type="AlphaFoldDB" id="A0A4V3F422"/>
<keyword evidence="1" id="KW-0001">2Fe-2S</keyword>
<dbReference type="RefSeq" id="WP_133697289.1">
    <property type="nucleotide sequence ID" value="NZ_SOBR01000004.1"/>
</dbReference>
<dbReference type="Proteomes" id="UP000295380">
    <property type="component" value="Unassembled WGS sequence"/>
</dbReference>
<proteinExistence type="predicted"/>
<evidence type="ECO:0000259" key="5">
    <source>
        <dbReference type="PROSITE" id="PS51296"/>
    </source>
</evidence>
<keyword evidence="3" id="KW-0408">Iron</keyword>
<dbReference type="PROSITE" id="PS51296">
    <property type="entry name" value="RIESKE"/>
    <property type="match status" value="1"/>
</dbReference>
<accession>A0A4V3F422</accession>
<evidence type="ECO:0000256" key="4">
    <source>
        <dbReference type="ARBA" id="ARBA00023014"/>
    </source>
</evidence>
<evidence type="ECO:0000313" key="6">
    <source>
        <dbReference type="EMBL" id="TDU21876.1"/>
    </source>
</evidence>
<evidence type="ECO:0000313" key="7">
    <source>
        <dbReference type="Proteomes" id="UP000295380"/>
    </source>
</evidence>
<reference evidence="6 7" key="1">
    <citation type="submission" date="2019-03" db="EMBL/GenBank/DDBJ databases">
        <title>Genomic Encyclopedia of Type Strains, Phase IV (KMG-IV): sequencing the most valuable type-strain genomes for metagenomic binning, comparative biology and taxonomic classification.</title>
        <authorList>
            <person name="Goeker M."/>
        </authorList>
    </citation>
    <scope>NUCLEOTIDE SEQUENCE [LARGE SCALE GENOMIC DNA]</scope>
    <source>
        <strain evidence="6 7">DSM 6770</strain>
    </source>
</reference>
<dbReference type="InterPro" id="IPR036922">
    <property type="entry name" value="Rieske_2Fe-2S_sf"/>
</dbReference>
<dbReference type="Pfam" id="PF00355">
    <property type="entry name" value="Rieske"/>
    <property type="match status" value="1"/>
</dbReference>
<dbReference type="InterPro" id="IPR017941">
    <property type="entry name" value="Rieske_2Fe-2S"/>
</dbReference>
<evidence type="ECO:0000256" key="3">
    <source>
        <dbReference type="ARBA" id="ARBA00023004"/>
    </source>
</evidence>
<dbReference type="PANTHER" id="PTHR40261">
    <property type="match status" value="1"/>
</dbReference>
<sequence>MALRWQRLARLDEIPVGESKGFDPHGEGRDSLFVVRTGEATVVAYRNACPHVSGARMAWKKDRFMSGDGRHIACFGHGALFRPEDGLCVSGPCQGQHLTAVEVAIRGEELYLRLDDVCHEGAMQREFCNG</sequence>
<feature type="domain" description="Rieske" evidence="5">
    <location>
        <begin position="5"/>
        <end position="112"/>
    </location>
</feature>